<evidence type="ECO:0000313" key="3">
    <source>
        <dbReference type="Proteomes" id="UP001145021"/>
    </source>
</evidence>
<dbReference type="GO" id="GO:0005669">
    <property type="term" value="C:transcription factor TFIID complex"/>
    <property type="evidence" value="ECO:0007669"/>
    <property type="project" value="InterPro"/>
</dbReference>
<name>A0A9W8CFF8_9FUNG</name>
<dbReference type="AlphaFoldDB" id="A0A9W8CFF8"/>
<dbReference type="EMBL" id="JANBOH010000918">
    <property type="protein sequence ID" value="KAJ1641578.1"/>
    <property type="molecule type" value="Genomic_DNA"/>
</dbReference>
<gene>
    <name evidence="2" type="ORF">LPJ64_006452</name>
</gene>
<dbReference type="Proteomes" id="UP001145021">
    <property type="component" value="Unassembled WGS sequence"/>
</dbReference>
<reference evidence="2" key="1">
    <citation type="submission" date="2022-07" db="EMBL/GenBank/DDBJ databases">
        <title>Phylogenomic reconstructions and comparative analyses of Kickxellomycotina fungi.</title>
        <authorList>
            <person name="Reynolds N.K."/>
            <person name="Stajich J.E."/>
            <person name="Barry K."/>
            <person name="Grigoriev I.V."/>
            <person name="Crous P."/>
            <person name="Smith M.E."/>
        </authorList>
    </citation>
    <scope>NUCLEOTIDE SEQUENCE</scope>
    <source>
        <strain evidence="2">NBRC 105413</strain>
    </source>
</reference>
<dbReference type="PANTHER" id="PTHR13900">
    <property type="entry name" value="TRANSCRIPTION INITIATION FACTOR TFIID"/>
    <property type="match status" value="1"/>
</dbReference>
<dbReference type="GO" id="GO:0017025">
    <property type="term" value="F:TBP-class protein binding"/>
    <property type="evidence" value="ECO:0007669"/>
    <property type="project" value="InterPro"/>
</dbReference>
<organism evidence="2 3">
    <name type="scientific">Coemansia asiatica</name>
    <dbReference type="NCBI Taxonomy" id="1052880"/>
    <lineage>
        <taxon>Eukaryota</taxon>
        <taxon>Fungi</taxon>
        <taxon>Fungi incertae sedis</taxon>
        <taxon>Zoopagomycota</taxon>
        <taxon>Kickxellomycotina</taxon>
        <taxon>Kickxellomycetes</taxon>
        <taxon>Kickxellales</taxon>
        <taxon>Kickxellaceae</taxon>
        <taxon>Coemansia</taxon>
    </lineage>
</organism>
<feature type="domain" description="Zinc knuckle" evidence="1">
    <location>
        <begin position="159"/>
        <end position="180"/>
    </location>
</feature>
<dbReference type="InterPro" id="IPR040240">
    <property type="entry name" value="TAF1"/>
</dbReference>
<evidence type="ECO:0000259" key="1">
    <source>
        <dbReference type="Pfam" id="PF15288"/>
    </source>
</evidence>
<proteinExistence type="predicted"/>
<dbReference type="InterPro" id="IPR041670">
    <property type="entry name" value="Znf-CCHC_6"/>
</dbReference>
<comment type="caution">
    <text evidence="2">The sequence shown here is derived from an EMBL/GenBank/DDBJ whole genome shotgun (WGS) entry which is preliminary data.</text>
</comment>
<dbReference type="GO" id="GO:0004402">
    <property type="term" value="F:histone acetyltransferase activity"/>
    <property type="evidence" value="ECO:0007669"/>
    <property type="project" value="InterPro"/>
</dbReference>
<keyword evidence="3" id="KW-1185">Reference proteome</keyword>
<evidence type="ECO:0000313" key="2">
    <source>
        <dbReference type="EMBL" id="KAJ1641578.1"/>
    </source>
</evidence>
<dbReference type="Pfam" id="PF15288">
    <property type="entry name" value="zf-CCHC_6"/>
    <property type="match status" value="1"/>
</dbReference>
<sequence>MFGTAAIEQGPSVIDPAHMVAGSAMDISFKMARSTMSQHQQQTNTVHANFIQPNRKGLVIRRAVKSPYTGELMWKTEVVRDQAVIQAYLRQRRIIENTAYGSGDLFENDVDIAGETQAQLARLSWARERRITEAREHEKSHMTTFSLPQPNKPKKEVVRRCGNCNQLGHMKTNKKCPRYYEFNPV</sequence>
<dbReference type="GO" id="GO:0051123">
    <property type="term" value="P:RNA polymerase II preinitiation complex assembly"/>
    <property type="evidence" value="ECO:0007669"/>
    <property type="project" value="TreeGrafter"/>
</dbReference>
<protein>
    <recommendedName>
        <fullName evidence="1">Zinc knuckle domain-containing protein</fullName>
    </recommendedName>
</protein>
<dbReference type="GO" id="GO:0016251">
    <property type="term" value="F:RNA polymerase II general transcription initiation factor activity"/>
    <property type="evidence" value="ECO:0007669"/>
    <property type="project" value="InterPro"/>
</dbReference>
<accession>A0A9W8CFF8</accession>
<dbReference type="PANTHER" id="PTHR13900:SF0">
    <property type="entry name" value="TRANSCRIPTION INITIATION FACTOR TFIID SUBUNIT 1"/>
    <property type="match status" value="1"/>
</dbReference>